<dbReference type="PANTHER" id="PTHR21666:SF270">
    <property type="entry name" value="MUREIN HYDROLASE ACTIVATOR ENVC"/>
    <property type="match status" value="1"/>
</dbReference>
<dbReference type="PANTHER" id="PTHR21666">
    <property type="entry name" value="PEPTIDASE-RELATED"/>
    <property type="match status" value="1"/>
</dbReference>
<evidence type="ECO:0000259" key="1">
    <source>
        <dbReference type="Pfam" id="PF01551"/>
    </source>
</evidence>
<proteinExistence type="predicted"/>
<accession>M3FMN0</accession>
<evidence type="ECO:0000313" key="3">
    <source>
        <dbReference type="Proteomes" id="UP000011770"/>
    </source>
</evidence>
<dbReference type="Pfam" id="PF01551">
    <property type="entry name" value="Peptidase_M23"/>
    <property type="match status" value="1"/>
</dbReference>
<dbReference type="SUPFAM" id="SSF51261">
    <property type="entry name" value="Duplicated hybrid motif"/>
    <property type="match status" value="2"/>
</dbReference>
<organism evidence="2 3">
    <name type="scientific">Leptospira weilii serovar Topaz str. LT2116</name>
    <dbReference type="NCBI Taxonomy" id="1088540"/>
    <lineage>
        <taxon>Bacteria</taxon>
        <taxon>Pseudomonadati</taxon>
        <taxon>Spirochaetota</taxon>
        <taxon>Spirochaetia</taxon>
        <taxon>Leptospirales</taxon>
        <taxon>Leptospiraceae</taxon>
        <taxon>Leptospira</taxon>
    </lineage>
</organism>
<gene>
    <name evidence="2" type="ORF">LEP1GSC188_2258</name>
</gene>
<name>M3FMN0_9LEPT</name>
<evidence type="ECO:0000313" key="2">
    <source>
        <dbReference type="EMBL" id="EMF81607.1"/>
    </source>
</evidence>
<dbReference type="EMBL" id="AHOR02000031">
    <property type="protein sequence ID" value="EMF81607.1"/>
    <property type="molecule type" value="Genomic_DNA"/>
</dbReference>
<dbReference type="InterPro" id="IPR011055">
    <property type="entry name" value="Dup_hybrid_motif"/>
</dbReference>
<dbReference type="CDD" id="cd12797">
    <property type="entry name" value="M23_peptidase"/>
    <property type="match status" value="1"/>
</dbReference>
<dbReference type="Proteomes" id="UP000011770">
    <property type="component" value="Unassembled WGS sequence"/>
</dbReference>
<protein>
    <submittedName>
        <fullName evidence="2">Peptidase, M23 family</fullName>
    </submittedName>
</protein>
<dbReference type="InterPro" id="IPR016047">
    <property type="entry name" value="M23ase_b-sheet_dom"/>
</dbReference>
<comment type="caution">
    <text evidence="2">The sequence shown here is derived from an EMBL/GenBank/DDBJ whole genome shotgun (WGS) entry which is preliminary data.</text>
</comment>
<reference evidence="2 3" key="1">
    <citation type="submission" date="2013-01" db="EMBL/GenBank/DDBJ databases">
        <authorList>
            <person name="Harkins D.M."/>
            <person name="Durkin A.S."/>
            <person name="Brinkac L.M."/>
            <person name="Haft D.H."/>
            <person name="Selengut J.D."/>
            <person name="Sanka R."/>
            <person name="DePew J."/>
            <person name="Purushe J."/>
            <person name="Tulsiani S.M."/>
            <person name="Graham G.C."/>
            <person name="Burns M.-A."/>
            <person name="Dohnt M.F."/>
            <person name="Smythe L.D."/>
            <person name="McKay D.B."/>
            <person name="Craig S.B."/>
            <person name="Vinetz J.M."/>
            <person name="Sutton G.G."/>
            <person name="Nierman W.C."/>
            <person name="Fouts D.E."/>
        </authorList>
    </citation>
    <scope>NUCLEOTIDE SEQUENCE [LARGE SCALE GENOMIC DNA]</scope>
    <source>
        <strain evidence="2 3">LT2116</strain>
    </source>
</reference>
<dbReference type="GO" id="GO:0004222">
    <property type="term" value="F:metalloendopeptidase activity"/>
    <property type="evidence" value="ECO:0007669"/>
    <property type="project" value="TreeGrafter"/>
</dbReference>
<sequence>MGYDCYILVLFFIGISRKLLNLKAIQTNQNYWNDSQIVEANTKKISQEKAFDSISKIPVQREPVFCLPVSNPHITSKYGWRYLNIDGKKSKQFHLGIDLGGCNDVFAPEDCVIKSVLGRDRKYPVKFRFEKNTWVNLVKSGEVPADRAWTPYVLAVRVHSKNLYKFKHADPKVRKGDQVSAGDLIGKSGNFGYSLGAHLHFEVWPWDEKAQDWKKETDPEKFLKEKGLL</sequence>
<feature type="domain" description="M23ase beta-sheet core" evidence="1">
    <location>
        <begin position="125"/>
        <end position="210"/>
    </location>
</feature>
<dbReference type="AlphaFoldDB" id="M3FMN0"/>
<dbReference type="InterPro" id="IPR050570">
    <property type="entry name" value="Cell_wall_metabolism_enzyme"/>
</dbReference>
<dbReference type="Gene3D" id="2.70.70.10">
    <property type="entry name" value="Glucose Permease (Domain IIA)"/>
    <property type="match status" value="1"/>
</dbReference>